<dbReference type="InterPro" id="IPR003149">
    <property type="entry name" value="Fe_hydrogenase_ssu"/>
</dbReference>
<feature type="repeat" description="WD" evidence="8">
    <location>
        <begin position="106"/>
        <end position="146"/>
    </location>
</feature>
<dbReference type="Gene3D" id="3.40.50.1780">
    <property type="match status" value="1"/>
</dbReference>
<dbReference type="InterPro" id="IPR017900">
    <property type="entry name" value="4Fe4S_Fe_S_CS"/>
</dbReference>
<dbReference type="AlphaFoldDB" id="A0A9Q0LB95"/>
<keyword evidence="7" id="KW-0411">Iron-sulfur</keyword>
<dbReference type="InterPro" id="IPR009016">
    <property type="entry name" value="Fe_hydrogenase"/>
</dbReference>
<dbReference type="EMBL" id="JAPDFW010000114">
    <property type="protein sequence ID" value="KAJ5068775.1"/>
    <property type="molecule type" value="Genomic_DNA"/>
</dbReference>
<evidence type="ECO:0000256" key="8">
    <source>
        <dbReference type="PROSITE-ProRule" id="PRU00221"/>
    </source>
</evidence>
<keyword evidence="4" id="KW-0479">Metal-binding</keyword>
<dbReference type="InterPro" id="IPR008254">
    <property type="entry name" value="Flavodoxin/NO_synth"/>
</dbReference>
<proteinExistence type="inferred from homology"/>
<dbReference type="PROSITE" id="PS50902">
    <property type="entry name" value="FLAVODOXIN_LIKE"/>
    <property type="match status" value="1"/>
</dbReference>
<keyword evidence="12" id="KW-1185">Reference proteome</keyword>
<evidence type="ECO:0000256" key="4">
    <source>
        <dbReference type="ARBA" id="ARBA00022723"/>
    </source>
</evidence>
<dbReference type="InterPro" id="IPR017896">
    <property type="entry name" value="4Fe4S_Fe-S-bd"/>
</dbReference>
<evidence type="ECO:0000313" key="11">
    <source>
        <dbReference type="EMBL" id="KAJ5068775.1"/>
    </source>
</evidence>
<dbReference type="GO" id="GO:0008901">
    <property type="term" value="F:ferredoxin hydrogenase activity"/>
    <property type="evidence" value="ECO:0007669"/>
    <property type="project" value="InterPro"/>
</dbReference>
<dbReference type="Pfam" id="PF00258">
    <property type="entry name" value="Flavodoxin_1"/>
    <property type="match status" value="1"/>
</dbReference>
<dbReference type="GO" id="GO:0005506">
    <property type="term" value="F:iron ion binding"/>
    <property type="evidence" value="ECO:0007669"/>
    <property type="project" value="InterPro"/>
</dbReference>
<dbReference type="SUPFAM" id="SSF53920">
    <property type="entry name" value="Fe-only hydrogenase"/>
    <property type="match status" value="1"/>
</dbReference>
<dbReference type="Proteomes" id="UP001149090">
    <property type="component" value="Unassembled WGS sequence"/>
</dbReference>
<dbReference type="Gene3D" id="3.10.20.740">
    <property type="match status" value="1"/>
</dbReference>
<feature type="repeat" description="WD" evidence="8">
    <location>
        <begin position="190"/>
        <end position="231"/>
    </location>
</feature>
<dbReference type="SMART" id="SM00320">
    <property type="entry name" value="WD40"/>
    <property type="match status" value="8"/>
</dbReference>
<dbReference type="InterPro" id="IPR050340">
    <property type="entry name" value="Cytosolic_Fe-S_CAF"/>
</dbReference>
<evidence type="ECO:0000259" key="10">
    <source>
        <dbReference type="PROSITE" id="PS51379"/>
    </source>
</evidence>
<reference evidence="11" key="1">
    <citation type="submission" date="2022-10" db="EMBL/GenBank/DDBJ databases">
        <title>Novel sulphate-reducing endosymbionts in the free-living metamonad Anaeramoeba.</title>
        <authorList>
            <person name="Jerlstrom-Hultqvist J."/>
            <person name="Cepicka I."/>
            <person name="Gallot-Lavallee L."/>
            <person name="Salas-Leiva D."/>
            <person name="Curtis B.A."/>
            <person name="Zahonova K."/>
            <person name="Pipaliya S."/>
            <person name="Dacks J."/>
            <person name="Roger A.J."/>
        </authorList>
    </citation>
    <scope>NUCLEOTIDE SEQUENCE</scope>
    <source>
        <strain evidence="11">BMAN</strain>
    </source>
</reference>
<dbReference type="OrthoDB" id="1856718at2759"/>
<dbReference type="Gene3D" id="4.10.260.20">
    <property type="entry name" value="Iron hydrogenase, small subunit"/>
    <property type="match status" value="1"/>
</dbReference>
<dbReference type="InterPro" id="IPR036322">
    <property type="entry name" value="WD40_repeat_dom_sf"/>
</dbReference>
<feature type="domain" description="4Fe-4S ferredoxin-type" evidence="10">
    <location>
        <begin position="515"/>
        <end position="545"/>
    </location>
</feature>
<evidence type="ECO:0000256" key="1">
    <source>
        <dbReference type="ARBA" id="ARBA00006596"/>
    </source>
</evidence>
<dbReference type="GO" id="GO:0051539">
    <property type="term" value="F:4 iron, 4 sulfur cluster binding"/>
    <property type="evidence" value="ECO:0007669"/>
    <property type="project" value="UniProtKB-KW"/>
</dbReference>
<dbReference type="PROSITE" id="PS50294">
    <property type="entry name" value="WD_REPEATS_REGION"/>
    <property type="match status" value="3"/>
</dbReference>
<dbReference type="SUPFAM" id="SSF54862">
    <property type="entry name" value="4Fe-4S ferredoxins"/>
    <property type="match status" value="1"/>
</dbReference>
<sequence>MDSSYAQLLEEWKKVASNILQPMKIQEPHVGKVNVVVSTPKYYFSAGEDNLIYQFNIKTDAEIHVYKKHLSPIHCLQIQDKYMISGDENGLLVCWNIQKRDCSWSQNAHTNGVTAIHIDRNFHLFTGGNDNMIYEWDIETGKQISRFEGHTAKINQLYSTFNKNPILFSCSDDNFAYCWDCKTRKKSVKFAGHKDSVLCLFYDELSRVLFTGSADKTVFSWDIRKGSTNRKYIGNENAITQIHVNQSFLFTCCKDGRLGVIKIKASKRDTFTFLEGHKEEITNLIVLPDRMITSSLDNTIRLWRHKSSSSKVIYEGHTKGITTISMNPEQILISGGKDSKVIRWPKVEIKSRSGSIIVESKEQKEAQYKDYDETILHNKISLEKVSIWVNDKQHSVPGDLNIIEACRYIGVPVHSLCYHPRLHPLSTCKCCAVEVETGLNNLRKAGACATIVKKGMKIYTDTITVKDQQRQAILELRLKQRSRALLSKGETFDDSTEFGRLLRDISDIFIDDSNKAIRVDLSKCIDCARCAQVCKSVQKMGVISFPAKSINAIETAFRTNGKYLIDTQCIACGQCSVFCPTGAISEYDNTPEVERELESGGKTLVVGIAPSVRVTLSEEFGKAPGEISAGKFASALRMLGFQYVFDVQFFADLTIMEEGSELLKRLKDPDAVLPMFTSCCPAWINMVEKLYPELIPHLSSAKSPQQMFGAIVKSYFAKKIKVKRKDIYCVSIMPCTAKKQELRREQMQTNGIRDVDVSLTVREIARMFKKKNIDWEKIVEGEFDDPLGTSSSSGSLFAATGGVMEAALRTAYEIETGEIFPKLTFQEIRGLEKFKLGEVTIKNKELQVGVLNSGAAIHDFIHKFKKGDLQTAKNEKISNLIFVEFMACPGGCIGGGGQPRSSINILPQRIEAVYNNEFSLPFRKSHDNEKIKELYSEFLKEPLSEKSEELLHTRYKPNQRHEEAEVHKSTDTLSIFQEGLIPKNSVLVLFGSQTGTAELAAIKITQNLLKAKIKARLVEMNHYKVGNLISELFVIFVTSTFWEGSFPENAIEFWNDLQKLTTRLRKLRFAIFGLGNSTYAHFNHAGQLLQSQMQKLGAIEMHDFGRGDCEAVEGYLTELKPWIETLVKVLHKNIPKDMRVN</sequence>
<dbReference type="SUPFAM" id="SSF50978">
    <property type="entry name" value="WD40 repeat-like"/>
    <property type="match status" value="1"/>
</dbReference>
<feature type="repeat" description="WD" evidence="8">
    <location>
        <begin position="314"/>
        <end position="344"/>
    </location>
</feature>
<keyword evidence="2" id="KW-0004">4Fe-4S</keyword>
<dbReference type="Gene3D" id="3.40.50.360">
    <property type="match status" value="1"/>
</dbReference>
<comment type="caution">
    <text evidence="11">The sequence shown here is derived from an EMBL/GenBank/DDBJ whole genome shotgun (WGS) entry which is preliminary data.</text>
</comment>
<dbReference type="InterPro" id="IPR029039">
    <property type="entry name" value="Flavoprotein-like_sf"/>
</dbReference>
<dbReference type="InterPro" id="IPR036991">
    <property type="entry name" value="Fe_hydrogenase_ssu_sf"/>
</dbReference>
<dbReference type="Pfam" id="PF13510">
    <property type="entry name" value="Fer2_4"/>
    <property type="match status" value="1"/>
</dbReference>
<keyword evidence="3 8" id="KW-0853">WD repeat</keyword>
<evidence type="ECO:0000256" key="2">
    <source>
        <dbReference type="ARBA" id="ARBA00022485"/>
    </source>
</evidence>
<dbReference type="Gene3D" id="2.130.10.10">
    <property type="entry name" value="YVTN repeat-like/Quinoprotein amine dehydrogenase"/>
    <property type="match status" value="2"/>
</dbReference>
<dbReference type="CDD" id="cd00200">
    <property type="entry name" value="WD40"/>
    <property type="match status" value="1"/>
</dbReference>
<dbReference type="PANTHER" id="PTHR11615">
    <property type="entry name" value="NITRATE, FORMATE, IRON DEHYDROGENASE"/>
    <property type="match status" value="1"/>
</dbReference>
<dbReference type="InterPro" id="IPR013352">
    <property type="entry name" value="Fe_hydrogenase_subset"/>
</dbReference>
<accession>A0A9Q0LB95</accession>
<dbReference type="InterPro" id="IPR004108">
    <property type="entry name" value="Fe_hydrogenase_lsu_C"/>
</dbReference>
<name>A0A9Q0LB95_ANAIG</name>
<dbReference type="PROSITE" id="PS51379">
    <property type="entry name" value="4FE4S_FER_2"/>
    <property type="match status" value="2"/>
</dbReference>
<dbReference type="PROSITE" id="PS50082">
    <property type="entry name" value="WD_REPEATS_2"/>
    <property type="match status" value="4"/>
</dbReference>
<dbReference type="Gene3D" id="3.30.70.20">
    <property type="match status" value="1"/>
</dbReference>
<keyword evidence="6" id="KW-0408">Iron</keyword>
<dbReference type="Pfam" id="PF02906">
    <property type="entry name" value="Fe_hyd_lg_C"/>
    <property type="match status" value="1"/>
</dbReference>
<dbReference type="InterPro" id="IPR001094">
    <property type="entry name" value="Flavdoxin-like"/>
</dbReference>
<keyword evidence="5" id="KW-0677">Repeat</keyword>
<evidence type="ECO:0000256" key="5">
    <source>
        <dbReference type="ARBA" id="ARBA00022737"/>
    </source>
</evidence>
<organism evidence="11 12">
    <name type="scientific">Anaeramoeba ignava</name>
    <name type="common">Anaerobic marine amoeba</name>
    <dbReference type="NCBI Taxonomy" id="1746090"/>
    <lineage>
        <taxon>Eukaryota</taxon>
        <taxon>Metamonada</taxon>
        <taxon>Anaeramoebidae</taxon>
        <taxon>Anaeramoeba</taxon>
    </lineage>
</organism>
<gene>
    <name evidence="11" type="ORF">M0811_02718</name>
</gene>
<dbReference type="InterPro" id="IPR015943">
    <property type="entry name" value="WD40/YVTN_repeat-like_dom_sf"/>
</dbReference>
<dbReference type="SMART" id="SM00902">
    <property type="entry name" value="Fe_hyd_SSU"/>
    <property type="match status" value="1"/>
</dbReference>
<comment type="similarity">
    <text evidence="1">Belongs to the NARF family.</text>
</comment>
<evidence type="ECO:0000256" key="6">
    <source>
        <dbReference type="ARBA" id="ARBA00023004"/>
    </source>
</evidence>
<dbReference type="Pfam" id="PF00400">
    <property type="entry name" value="WD40"/>
    <property type="match status" value="5"/>
</dbReference>
<dbReference type="GO" id="GO:0010181">
    <property type="term" value="F:FMN binding"/>
    <property type="evidence" value="ECO:0007669"/>
    <property type="project" value="InterPro"/>
</dbReference>
<dbReference type="FunFam" id="3.30.70.20:FF:000035">
    <property type="entry name" value="Iron hydrogenase 1"/>
    <property type="match status" value="1"/>
</dbReference>
<evidence type="ECO:0000256" key="3">
    <source>
        <dbReference type="ARBA" id="ARBA00022574"/>
    </source>
</evidence>
<dbReference type="SUPFAM" id="SSF52218">
    <property type="entry name" value="Flavoproteins"/>
    <property type="match status" value="1"/>
</dbReference>
<dbReference type="Pfam" id="PF02256">
    <property type="entry name" value="Fe_hyd_SSU"/>
    <property type="match status" value="1"/>
</dbReference>
<dbReference type="InterPro" id="IPR019775">
    <property type="entry name" value="WD40_repeat_CS"/>
</dbReference>
<dbReference type="Pfam" id="PF13183">
    <property type="entry name" value="Fer4_8"/>
    <property type="match status" value="1"/>
</dbReference>
<dbReference type="Gene3D" id="3.40.950.10">
    <property type="entry name" value="Fe-only Hydrogenase (Larger Subunit), Chain L, domain 3"/>
    <property type="match status" value="1"/>
</dbReference>
<protein>
    <submittedName>
        <fullName evidence="11">Iron hydrogenase</fullName>
    </submittedName>
</protein>
<feature type="repeat" description="WD" evidence="8">
    <location>
        <begin position="274"/>
        <end position="313"/>
    </location>
</feature>
<feature type="domain" description="Flavodoxin-like" evidence="9">
    <location>
        <begin position="986"/>
        <end position="1127"/>
    </location>
</feature>
<evidence type="ECO:0000259" key="9">
    <source>
        <dbReference type="PROSITE" id="PS50902"/>
    </source>
</evidence>
<dbReference type="InterPro" id="IPR001680">
    <property type="entry name" value="WD40_rpt"/>
</dbReference>
<dbReference type="PROSITE" id="PS00678">
    <property type="entry name" value="WD_REPEATS_1"/>
    <property type="match status" value="1"/>
</dbReference>
<dbReference type="PRINTS" id="PR00369">
    <property type="entry name" value="FLAVODOXIN"/>
</dbReference>
<dbReference type="PROSITE" id="PS00198">
    <property type="entry name" value="4FE4S_FER_1"/>
    <property type="match status" value="1"/>
</dbReference>
<feature type="domain" description="4Fe-4S ferredoxin-type" evidence="10">
    <location>
        <begin position="561"/>
        <end position="589"/>
    </location>
</feature>
<dbReference type="NCBIfam" id="TIGR02512">
    <property type="entry name" value="FeFe_hydrog_A"/>
    <property type="match status" value="1"/>
</dbReference>
<evidence type="ECO:0000313" key="12">
    <source>
        <dbReference type="Proteomes" id="UP001149090"/>
    </source>
</evidence>
<evidence type="ECO:0000256" key="7">
    <source>
        <dbReference type="ARBA" id="ARBA00023014"/>
    </source>
</evidence>